<dbReference type="InterPro" id="IPR022059">
    <property type="entry name" value="DUF3615"/>
</dbReference>
<organism evidence="2">
    <name type="scientific">Oryza sativa subsp. japonica</name>
    <name type="common">Rice</name>
    <dbReference type="NCBI Taxonomy" id="39947"/>
    <lineage>
        <taxon>Eukaryota</taxon>
        <taxon>Viridiplantae</taxon>
        <taxon>Streptophyta</taxon>
        <taxon>Embryophyta</taxon>
        <taxon>Tracheophyta</taxon>
        <taxon>Spermatophyta</taxon>
        <taxon>Magnoliopsida</taxon>
        <taxon>Liliopsida</taxon>
        <taxon>Poales</taxon>
        <taxon>Poaceae</taxon>
        <taxon>BOP clade</taxon>
        <taxon>Oryzoideae</taxon>
        <taxon>Oryzeae</taxon>
        <taxon>Oryzinae</taxon>
        <taxon>Oryza</taxon>
        <taxon>Oryza sativa</taxon>
    </lineage>
</organism>
<dbReference type="EMBL" id="AK067241">
    <property type="protein sequence ID" value="BAG90328.1"/>
    <property type="molecule type" value="mRNA"/>
</dbReference>
<evidence type="ECO:0000259" key="1">
    <source>
        <dbReference type="Pfam" id="PF12274"/>
    </source>
</evidence>
<sequence length="187" mass="21838">MLLCRISVKKTVEGTINDAEIESIVLKLWNFTEEERVPYYNRLNKKRANMALAWYNENNPEDCYEFTSVLLHDVCNFCDGGVCHVHINFKARNVTTNSEELFFAELALINNVFDQYSGYTTTACCIIDGNCLGMLLSYIYLYTQTHVFLFFHDWLSRNHKRRIVSFTSFPCACICEKVNLCLHIFYC</sequence>
<dbReference type="Pfam" id="PF12274">
    <property type="entry name" value="DUF3615"/>
    <property type="match status" value="1"/>
</dbReference>
<dbReference type="PANTHER" id="PTHR34710">
    <property type="entry name" value="OS03G0834100 PROTEIN"/>
    <property type="match status" value="1"/>
</dbReference>
<reference evidence="2" key="2">
    <citation type="journal article" date="2005" name="Genome Res.">
        <title>Sequence, annotation, and analysis of synteny between rice chromosome 3 and diverged grass species.</title>
        <authorList>
            <consortium name="Rice Chromosome 3 Sequencing Consortium"/>
            <person name="Buell C.R."/>
            <person name="Yuan Q."/>
            <person name="Ouyang S."/>
            <person name="Liu J."/>
            <person name="Zhu W."/>
            <person name="Wang A."/>
            <person name="Maiti R."/>
            <person name="Haas B."/>
            <person name="Wortman J."/>
            <person name="Pertea M."/>
            <person name="Jones K.M."/>
            <person name="Kim M."/>
            <person name="Overton L."/>
            <person name="Tsitrin T."/>
            <person name="Fadrosh D."/>
            <person name="Bera J."/>
            <person name="Weaver B."/>
            <person name="Jin S."/>
            <person name="Johri S."/>
            <person name="Reardon M."/>
            <person name="Webb K."/>
            <person name="Hill J."/>
            <person name="Moffat K."/>
            <person name="Tallon L."/>
            <person name="Van Aken S."/>
            <person name="Lewis M."/>
            <person name="Utterback T."/>
            <person name="Feldblyum T."/>
            <person name="Zismann V."/>
            <person name="Iobst S."/>
            <person name="Hsiao J."/>
            <person name="de Vazeille A.R."/>
            <person name="Salzberg S.L."/>
            <person name="White O."/>
            <person name="Fraser C."/>
            <person name="Yu Y."/>
            <person name="Kim H."/>
            <person name="Rambo T."/>
            <person name="Currie J."/>
            <person name="Collura K."/>
            <person name="Kernodle-Thompson S."/>
            <person name="Wei F."/>
            <person name="Kudrna K."/>
            <person name="Ammiraju J.S."/>
            <person name="Luo M."/>
            <person name="Goicoechea J.L."/>
            <person name="Wing R.A."/>
            <person name="Henry D."/>
            <person name="Oates R."/>
            <person name="Palmer M."/>
            <person name="Pries G."/>
            <person name="Saski C."/>
            <person name="Simmons J."/>
            <person name="Soderlund C."/>
            <person name="Nelson W."/>
            <person name="de la Bastide M."/>
            <person name="Spiegel L."/>
            <person name="Nascimento L."/>
            <person name="Huang E."/>
            <person name="Preston R."/>
            <person name="Zutavern T."/>
            <person name="Palmer L."/>
            <person name="O'Shaughnessy A."/>
            <person name="Dike S."/>
            <person name="McCombie W.R."/>
            <person name="Minx P."/>
            <person name="Cordum H."/>
            <person name="Wilson R."/>
            <person name="Jin W."/>
            <person name="Lee H.R."/>
            <person name="Jiang J."/>
            <person name="Jackson S."/>
        </authorList>
    </citation>
    <scope>NUCLEOTIDE SEQUENCE [LARGE SCALE GENOMIC DNA]</scope>
</reference>
<feature type="domain" description="DUF3615" evidence="1">
    <location>
        <begin position="48"/>
        <end position="130"/>
    </location>
</feature>
<proteinExistence type="evidence at transcript level"/>
<accession>Q10ST4</accession>
<reference evidence="3" key="1">
    <citation type="journal article" date="2003" name="Science">
        <title>Collection, Mapping, and Annotation of Over 28,000 cDNA Clones from japonica Rice.</title>
        <authorList>
            <person name="Kikuchi S."/>
            <person name="Satoh K."/>
            <person name="Nagata T."/>
            <person name="Kawagashira N."/>
            <person name="Doi K."/>
            <person name="Kishimoto N."/>
            <person name="Yazaki J."/>
            <person name="Ishikawa M."/>
            <person name="Yamada H."/>
            <person name="Ooka H."/>
            <person name="Hotta I."/>
            <person name="Kojima K."/>
            <person name="Namiki T."/>
            <person name="Ohneda E."/>
            <person name="Yahagi W."/>
            <person name="Suzuki K."/>
            <person name="Li C."/>
            <person name="Ohtsuki K."/>
            <person name="Shishiki T."/>
            <person name="Otomo Y."/>
            <person name="Murakami K."/>
            <person name="Iida Y."/>
            <person name="Sugano S."/>
            <person name="Fujimura T."/>
            <person name="Suzuki Y."/>
            <person name="Tsunoda Y."/>
            <person name="Kurosaki T."/>
            <person name="Kodama T."/>
            <person name="Masuda H."/>
            <person name="Kobayashi M."/>
            <person name="Xie Q."/>
            <person name="Lu M."/>
            <person name="Narikawa R."/>
            <person name="Sugiyama A."/>
            <person name="Mizuno K."/>
            <person name="Yokomizo S."/>
            <person name="Niikura J."/>
            <person name="Ikeda R."/>
            <person name="Ishibiki J."/>
            <person name="Kawamata M."/>
            <person name="Yoshimura A."/>
            <person name="Miura J."/>
            <person name="Kusumegi T."/>
            <person name="Oka M."/>
            <person name="Ryu R."/>
            <person name="Ueda M."/>
            <person name="Matsubara K."/>
            <person name="Kawai J."/>
            <person name="Carninci P."/>
            <person name="Adachi J."/>
            <person name="Aizawa K."/>
            <person name="Arakawa T."/>
            <person name="Fukuda S."/>
            <person name="Hara A."/>
            <person name="Hashidume W."/>
            <person name="Hayatsu N."/>
            <person name="Imotani K."/>
            <person name="Ishii Y."/>
            <person name="Itoh M."/>
            <person name="Kagawa I."/>
            <person name="Kondo S."/>
            <person name="Konno H."/>
            <person name="Miyazaki A."/>
            <person name="Osato N."/>
            <person name="Ota Y."/>
            <person name="Saito R."/>
            <person name="Sasaki D."/>
            <person name="Sato K."/>
            <person name="Shibata K."/>
            <person name="Shinagawa A."/>
            <person name="Shiraki T."/>
            <person name="Yoshino M."/>
            <person name="Hayashizaki Y."/>
        </authorList>
    </citation>
    <scope>NUCLEOTIDE SEQUENCE</scope>
</reference>
<gene>
    <name evidence="2" type="ordered locus">LOC_Os03g02080</name>
</gene>
<reference evidence="2" key="3">
    <citation type="submission" date="2006-06" db="EMBL/GenBank/DDBJ databases">
        <authorList>
            <person name="Buell R."/>
            <person name="Wing R.A."/>
            <person name="McCombie W.A."/>
            <person name="Ouyang S."/>
        </authorList>
    </citation>
    <scope>NUCLEOTIDE SEQUENCE</scope>
</reference>
<dbReference type="EMBL" id="DP000009">
    <property type="protein sequence ID" value="ABF93601.1"/>
    <property type="molecule type" value="Genomic_DNA"/>
</dbReference>
<protein>
    <submittedName>
        <fullName evidence="2">Expressed protein</fullName>
    </submittedName>
    <submittedName>
        <fullName evidence="3">cDNA clone:J013096G22, full insert sequence</fullName>
    </submittedName>
</protein>
<name>Q10ST4_ORYSJ</name>
<dbReference type="AlphaFoldDB" id="Q10ST4"/>
<evidence type="ECO:0000313" key="2">
    <source>
        <dbReference type="EMBL" id="ABF93601.1"/>
    </source>
</evidence>
<evidence type="ECO:0000313" key="3">
    <source>
        <dbReference type="EMBL" id="BAG90328.1"/>
    </source>
</evidence>
<dbReference type="PANTHER" id="PTHR34710:SF12">
    <property type="entry name" value="DIRIGENT PROTEIN"/>
    <property type="match status" value="1"/>
</dbReference>